<keyword evidence="2" id="KW-1185">Reference proteome</keyword>
<name>A0A8H6ZJV4_9AGAR</name>
<dbReference type="EMBL" id="JACAZH010000001">
    <property type="protein sequence ID" value="KAF7376835.1"/>
    <property type="molecule type" value="Genomic_DNA"/>
</dbReference>
<protein>
    <submittedName>
        <fullName evidence="1">Uncharacterized protein</fullName>
    </submittedName>
</protein>
<dbReference type="Proteomes" id="UP000623467">
    <property type="component" value="Unassembled WGS sequence"/>
</dbReference>
<dbReference type="OrthoDB" id="2982608at2759"/>
<dbReference type="AlphaFoldDB" id="A0A8H6ZJV4"/>
<evidence type="ECO:0000313" key="1">
    <source>
        <dbReference type="EMBL" id="KAF7376835.1"/>
    </source>
</evidence>
<accession>A0A8H6ZJV4</accession>
<reference evidence="1" key="1">
    <citation type="submission" date="2020-05" db="EMBL/GenBank/DDBJ databases">
        <title>Mycena genomes resolve the evolution of fungal bioluminescence.</title>
        <authorList>
            <person name="Tsai I.J."/>
        </authorList>
    </citation>
    <scope>NUCLEOTIDE SEQUENCE</scope>
    <source>
        <strain evidence="1">160909Yilan</strain>
    </source>
</reference>
<sequence>MKLFPTRVLASLAGYRLGYSPQLPYPWPWTTLVGLGILLTSTVLLTCLNIPLSAYEVVQELTYFPNASLPELPMSNLIPSFLRDDKVSFAPQTWSVGDTFHLNNSILQLTIVGASDQADGMEPVTSFSYSNVPFSENCDVTNVTISVVRTIDTQSSVPFQYFACDASASITCNLPTRVVLTATLPELGFASSVGSVGGILTQVSDYAVDLQTAFYVE</sequence>
<evidence type="ECO:0000313" key="2">
    <source>
        <dbReference type="Proteomes" id="UP000623467"/>
    </source>
</evidence>
<proteinExistence type="predicted"/>
<gene>
    <name evidence="1" type="ORF">MSAN_00101000</name>
</gene>
<organism evidence="1 2">
    <name type="scientific">Mycena sanguinolenta</name>
    <dbReference type="NCBI Taxonomy" id="230812"/>
    <lineage>
        <taxon>Eukaryota</taxon>
        <taxon>Fungi</taxon>
        <taxon>Dikarya</taxon>
        <taxon>Basidiomycota</taxon>
        <taxon>Agaricomycotina</taxon>
        <taxon>Agaricomycetes</taxon>
        <taxon>Agaricomycetidae</taxon>
        <taxon>Agaricales</taxon>
        <taxon>Marasmiineae</taxon>
        <taxon>Mycenaceae</taxon>
        <taxon>Mycena</taxon>
    </lineage>
</organism>
<comment type="caution">
    <text evidence="1">The sequence shown here is derived from an EMBL/GenBank/DDBJ whole genome shotgun (WGS) entry which is preliminary data.</text>
</comment>